<accession>A0A7W9M1Q3</accession>
<comment type="caution">
    <text evidence="1">The sequence shown here is derived from an EMBL/GenBank/DDBJ whole genome shotgun (WGS) entry which is preliminary data.</text>
</comment>
<proteinExistence type="predicted"/>
<evidence type="ECO:0000313" key="1">
    <source>
        <dbReference type="EMBL" id="MBB5804235.1"/>
    </source>
</evidence>
<dbReference type="Proteomes" id="UP000552097">
    <property type="component" value="Unassembled WGS sequence"/>
</dbReference>
<name>A0A7W9M1Q3_9PSEU</name>
<dbReference type="EMBL" id="JACHMO010000001">
    <property type="protein sequence ID" value="MBB5804235.1"/>
    <property type="molecule type" value="Genomic_DNA"/>
</dbReference>
<evidence type="ECO:0000313" key="2">
    <source>
        <dbReference type="Proteomes" id="UP000552097"/>
    </source>
</evidence>
<protein>
    <submittedName>
        <fullName evidence="1">Uncharacterized protein</fullName>
    </submittedName>
</protein>
<keyword evidence="2" id="KW-1185">Reference proteome</keyword>
<reference evidence="1 2" key="1">
    <citation type="submission" date="2020-08" db="EMBL/GenBank/DDBJ databases">
        <title>Sequencing the genomes of 1000 actinobacteria strains.</title>
        <authorList>
            <person name="Klenk H.-P."/>
        </authorList>
    </citation>
    <scope>NUCLEOTIDE SEQUENCE [LARGE SCALE GENOMIC DNA]</scope>
    <source>
        <strain evidence="1 2">DSM 45486</strain>
    </source>
</reference>
<dbReference type="AlphaFoldDB" id="A0A7W9M1Q3"/>
<dbReference type="RefSeq" id="WP_184922001.1">
    <property type="nucleotide sequence ID" value="NZ_JACHMO010000001.1"/>
</dbReference>
<organism evidence="1 2">
    <name type="scientific">Saccharothrix ecbatanensis</name>
    <dbReference type="NCBI Taxonomy" id="1105145"/>
    <lineage>
        <taxon>Bacteria</taxon>
        <taxon>Bacillati</taxon>
        <taxon>Actinomycetota</taxon>
        <taxon>Actinomycetes</taxon>
        <taxon>Pseudonocardiales</taxon>
        <taxon>Pseudonocardiaceae</taxon>
        <taxon>Saccharothrix</taxon>
    </lineage>
</organism>
<sequence>MWWGDWQTEAPGVWRVVGGPWDGFVVADGEVATRRWVAVADVVVYSAKRDRTRSGTGSPALV</sequence>
<gene>
    <name evidence="1" type="ORF">F4560_004003</name>
</gene>